<dbReference type="RefSeq" id="WP_386101383.1">
    <property type="nucleotide sequence ID" value="NZ_JBHUOZ010000003.1"/>
</dbReference>
<protein>
    <recommendedName>
        <fullName evidence="3">Protein NO VEIN C-terminal domain-containing protein</fullName>
    </recommendedName>
</protein>
<evidence type="ECO:0000313" key="2">
    <source>
        <dbReference type="Proteomes" id="UP001597511"/>
    </source>
</evidence>
<reference evidence="2" key="1">
    <citation type="journal article" date="2019" name="Int. J. Syst. Evol. Microbiol.">
        <title>The Global Catalogue of Microorganisms (GCM) 10K type strain sequencing project: providing services to taxonomists for standard genome sequencing and annotation.</title>
        <authorList>
            <consortium name="The Broad Institute Genomics Platform"/>
            <consortium name="The Broad Institute Genome Sequencing Center for Infectious Disease"/>
            <person name="Wu L."/>
            <person name="Ma J."/>
        </authorList>
    </citation>
    <scope>NUCLEOTIDE SEQUENCE [LARGE SCALE GENOMIC DNA]</scope>
    <source>
        <strain evidence="2">KCTC 23299</strain>
    </source>
</reference>
<gene>
    <name evidence="1" type="ORF">ACFS6H_16445</name>
</gene>
<dbReference type="EMBL" id="JBHUOZ010000003">
    <property type="protein sequence ID" value="MFD2921318.1"/>
    <property type="molecule type" value="Genomic_DNA"/>
</dbReference>
<evidence type="ECO:0008006" key="3">
    <source>
        <dbReference type="Google" id="ProtNLM"/>
    </source>
</evidence>
<evidence type="ECO:0000313" key="1">
    <source>
        <dbReference type="EMBL" id="MFD2921318.1"/>
    </source>
</evidence>
<name>A0ABW6AAT1_9BACT</name>
<proteinExistence type="predicted"/>
<organism evidence="1 2">
    <name type="scientific">Terrimonas rubra</name>
    <dbReference type="NCBI Taxonomy" id="1035890"/>
    <lineage>
        <taxon>Bacteria</taxon>
        <taxon>Pseudomonadati</taxon>
        <taxon>Bacteroidota</taxon>
        <taxon>Chitinophagia</taxon>
        <taxon>Chitinophagales</taxon>
        <taxon>Chitinophagaceae</taxon>
        <taxon>Terrimonas</taxon>
    </lineage>
</organism>
<dbReference type="Proteomes" id="UP001597511">
    <property type="component" value="Unassembled WGS sequence"/>
</dbReference>
<keyword evidence="2" id="KW-1185">Reference proteome</keyword>
<accession>A0ABW6AAT1</accession>
<sequence length="161" mass="19466">MLKKHLTNIWKDLIKNPDIKDGERYEDIVCNDYFPASHYDLIHRTHDVNTNSIRFIESSKWPDLWFRIKGTKTEFRIECKMRNNYTDSNLINICTDDQLQRYKTFPNTFIMLYAYSDNGYDDYLIPVKEMRFKGMYLNQLHPYLIKYDPPIFPGLITKYIN</sequence>
<comment type="caution">
    <text evidence="1">The sequence shown here is derived from an EMBL/GenBank/DDBJ whole genome shotgun (WGS) entry which is preliminary data.</text>
</comment>